<gene>
    <name evidence="4" type="primary">MLKL</name>
</gene>
<dbReference type="OrthoDB" id="4062651at2759"/>
<reference evidence="4" key="1">
    <citation type="submission" date="2025-08" db="UniProtKB">
        <authorList>
            <consortium name="Ensembl"/>
        </authorList>
    </citation>
    <scope>IDENTIFICATION</scope>
</reference>
<dbReference type="InterPro" id="IPR059179">
    <property type="entry name" value="MLKL-like_MCAfunc"/>
</dbReference>
<dbReference type="GO" id="GO:0004672">
    <property type="term" value="F:protein kinase activity"/>
    <property type="evidence" value="ECO:0007669"/>
    <property type="project" value="InterPro"/>
</dbReference>
<dbReference type="AlphaFoldDB" id="A0A8C5R4Q9"/>
<dbReference type="SUPFAM" id="SSF56112">
    <property type="entry name" value="Protein kinase-like (PK-like)"/>
    <property type="match status" value="1"/>
</dbReference>
<proteinExistence type="predicted"/>
<keyword evidence="5" id="KW-1185">Reference proteome</keyword>
<dbReference type="Gene3D" id="3.30.200.20">
    <property type="entry name" value="Phosphorylase Kinase, domain 1"/>
    <property type="match status" value="1"/>
</dbReference>
<dbReference type="PROSITE" id="PS50011">
    <property type="entry name" value="PROTEIN_KINASE_DOM"/>
    <property type="match status" value="1"/>
</dbReference>
<sequence>MSHAWIQQTMEVLSNVLQAAETVYKLCDTANSNKKQCGRLRDRIKMLLLSVSLLGKQKGKSDELKVVLTELQVTLKNAESWVTKYSHRVWWRKIVQANGIKEEFDLINDRLTDAAQHLSLLMAAEKRQEFLNYFNENNRKRQSAKDMEADLAELKNYLSEMKPMTDKVDHMAETLEEASAGVRDILAQVEAMKNMCLRTSWEIKEIQPSDLKWGELVIDRHSHSLYRGEYHKGPVAIKVLKGQMVSDKEYVRKVFQVESSTMKKFECENILRLFGISIDNSNSEPCYSLVMEFCEKGILRDLLNTERRLTWEQRVHMARDAARALYKLHHTEMKTILHGSLSSSKFLVDETYCLKLFDFQFSKTESSMRRNPSEKQESVGWVYLAPETLQDINAYSKRSEVYSLGVVLYEIASGRVPLEGLRDQKNHLNELHHMLRTEVDKELPVGCPEILRTIITQSLESDPCERPTAGGMSTEHLTYDLPKSGLLKEIHRKSLGTPC</sequence>
<dbReference type="Pfam" id="PF07714">
    <property type="entry name" value="PK_Tyr_Ser-Thr"/>
    <property type="match status" value="1"/>
</dbReference>
<dbReference type="PANTHER" id="PTHR44329:SF298">
    <property type="entry name" value="MIXED LINEAGE KINASE DOMAIN-LIKE PROTEIN"/>
    <property type="match status" value="1"/>
</dbReference>
<feature type="domain" description="Protein kinase" evidence="3">
    <location>
        <begin position="211"/>
        <end position="479"/>
    </location>
</feature>
<dbReference type="GO" id="GO:0005524">
    <property type="term" value="F:ATP binding"/>
    <property type="evidence" value="ECO:0007669"/>
    <property type="project" value="UniProtKB-KW"/>
</dbReference>
<accession>A0A8C5R4Q9</accession>
<evidence type="ECO:0000256" key="2">
    <source>
        <dbReference type="ARBA" id="ARBA00022840"/>
    </source>
</evidence>
<dbReference type="Pfam" id="PF22215">
    <property type="entry name" value="MLKL_N"/>
    <property type="match status" value="1"/>
</dbReference>
<keyword evidence="1" id="KW-0547">Nucleotide-binding</keyword>
<dbReference type="PANTHER" id="PTHR44329">
    <property type="entry name" value="SERINE/THREONINE-PROTEIN KINASE TNNI3K-RELATED"/>
    <property type="match status" value="1"/>
</dbReference>
<evidence type="ECO:0000313" key="5">
    <source>
        <dbReference type="Proteomes" id="UP000694569"/>
    </source>
</evidence>
<dbReference type="GO" id="GO:0097527">
    <property type="term" value="P:necroptotic signaling pathway"/>
    <property type="evidence" value="ECO:0007669"/>
    <property type="project" value="TreeGrafter"/>
</dbReference>
<dbReference type="GO" id="GO:0007166">
    <property type="term" value="P:cell surface receptor signaling pathway"/>
    <property type="evidence" value="ECO:0007669"/>
    <property type="project" value="InterPro"/>
</dbReference>
<reference evidence="4" key="2">
    <citation type="submission" date="2025-09" db="UniProtKB">
        <authorList>
            <consortium name="Ensembl"/>
        </authorList>
    </citation>
    <scope>IDENTIFICATION</scope>
</reference>
<evidence type="ECO:0000259" key="3">
    <source>
        <dbReference type="PROSITE" id="PS50011"/>
    </source>
</evidence>
<dbReference type="InterPro" id="IPR054000">
    <property type="entry name" value="MLKL_N"/>
</dbReference>
<dbReference type="Proteomes" id="UP000694569">
    <property type="component" value="Unplaced"/>
</dbReference>
<dbReference type="Gene3D" id="1.20.930.20">
    <property type="entry name" value="Adaptor protein Cbl, N-terminal domain"/>
    <property type="match status" value="1"/>
</dbReference>
<dbReference type="InterPro" id="IPR001245">
    <property type="entry name" value="Ser-Thr/Tyr_kinase_cat_dom"/>
</dbReference>
<dbReference type="InterPro" id="IPR011009">
    <property type="entry name" value="Kinase-like_dom_sf"/>
</dbReference>
<keyword evidence="2" id="KW-0067">ATP-binding</keyword>
<dbReference type="InterPro" id="IPR051681">
    <property type="entry name" value="Ser/Thr_Kinases-Pseudokinases"/>
</dbReference>
<dbReference type="Ensembl" id="ENSLLET00000048848.1">
    <property type="protein sequence ID" value="ENSLLEP00000046998.1"/>
    <property type="gene ID" value="ENSLLEG00000029739.1"/>
</dbReference>
<evidence type="ECO:0000256" key="1">
    <source>
        <dbReference type="ARBA" id="ARBA00022741"/>
    </source>
</evidence>
<dbReference type="GeneTree" id="ENSGT00390000016453"/>
<name>A0A8C5R4Q9_9ANUR</name>
<dbReference type="InterPro" id="IPR036537">
    <property type="entry name" value="Adaptor_Cbl_N_dom_sf"/>
</dbReference>
<organism evidence="4 5">
    <name type="scientific">Leptobrachium leishanense</name>
    <name type="common">Leishan spiny toad</name>
    <dbReference type="NCBI Taxonomy" id="445787"/>
    <lineage>
        <taxon>Eukaryota</taxon>
        <taxon>Metazoa</taxon>
        <taxon>Chordata</taxon>
        <taxon>Craniata</taxon>
        <taxon>Vertebrata</taxon>
        <taxon>Euteleostomi</taxon>
        <taxon>Amphibia</taxon>
        <taxon>Batrachia</taxon>
        <taxon>Anura</taxon>
        <taxon>Pelobatoidea</taxon>
        <taxon>Megophryidae</taxon>
        <taxon>Leptobrachium</taxon>
    </lineage>
</organism>
<dbReference type="CDD" id="cd21037">
    <property type="entry name" value="MLKL_NTD"/>
    <property type="match status" value="1"/>
</dbReference>
<protein>
    <submittedName>
        <fullName evidence="4">Mixed lineage kinase domain like pseudokinase</fullName>
    </submittedName>
</protein>
<dbReference type="Gene3D" id="1.10.510.10">
    <property type="entry name" value="Transferase(Phosphotransferase) domain 1"/>
    <property type="match status" value="1"/>
</dbReference>
<evidence type="ECO:0000313" key="4">
    <source>
        <dbReference type="Ensembl" id="ENSLLEP00000046998.1"/>
    </source>
</evidence>
<dbReference type="InterPro" id="IPR000719">
    <property type="entry name" value="Prot_kinase_dom"/>
</dbReference>